<evidence type="ECO:0000256" key="5">
    <source>
        <dbReference type="ARBA" id="ARBA00022989"/>
    </source>
</evidence>
<keyword evidence="3" id="KW-1003">Cell membrane</keyword>
<evidence type="ECO:0000256" key="15">
    <source>
        <dbReference type="RuleBase" id="RU000687"/>
    </source>
</evidence>
<keyword evidence="13 15" id="KW-0407">Ion channel</keyword>
<dbReference type="InterPro" id="IPR036719">
    <property type="entry name" value="Neuro-gated_channel_TM_sf"/>
</dbReference>
<dbReference type="InterPro" id="IPR036734">
    <property type="entry name" value="Neur_chan_lig-bd_sf"/>
</dbReference>
<keyword evidence="10" id="KW-0675">Receptor</keyword>
<sequence>MFCNIPGVYCKNDELRLIQHLMLKYDRDVRPSYNQSTPVMVSMDMTVHQILELDEKHELLTTSVWQRMRWHDVNLMWEPWRYGGLNKIRLSMERVWSPDITLVNSVLPNTKQSEIQAVVSYDGSVSWNTPRLLKSSCPLNIVYFPWDKQICNLQFASWTHDGSELALFSTDDSADDTDYVENGEWQLLEIPVIREQFYAPCCEAPFSYLNFHITLLRRSGYYVENLIFPSLLITTAGMLVFVLPPESGEKVSLSVTILLATSIYQLIVADHIPVQSKVFPIIGLYLMSTQLLLAGSMVLTVLVLNIHHQGDSGKELPRFLRVLLFRYLGRILFMGDSVKILQRETIRRTPSFYNPEFDRDCLNMAPREPYLKTTQYYSTNKHGTGVRTHHVTIGIGLTDQSAEKELGQLNQFFKKALMSLSTIEEWVKGKRRENICKAEWLLLAKAVDRLLLMIFSTSFVVSTSTILMGHAMFRID</sequence>
<dbReference type="SUPFAM" id="SSF63712">
    <property type="entry name" value="Nicotinic receptor ligand binding domain-like"/>
    <property type="match status" value="1"/>
</dbReference>
<feature type="domain" description="Neurotransmitter-gated ion-channel transmembrane" evidence="17">
    <location>
        <begin position="226"/>
        <end position="466"/>
    </location>
</feature>
<dbReference type="FunFam" id="2.70.170.10:FF:000016">
    <property type="entry name" value="Nicotinic acetylcholine receptor subunit"/>
    <property type="match status" value="1"/>
</dbReference>
<evidence type="ECO:0000256" key="14">
    <source>
        <dbReference type="ARBA" id="ARBA00034099"/>
    </source>
</evidence>
<dbReference type="InterPro" id="IPR018000">
    <property type="entry name" value="Neurotransmitter_ion_chnl_CS"/>
</dbReference>
<keyword evidence="7 15" id="KW-0406">Ion transport</keyword>
<dbReference type="GO" id="GO:0045211">
    <property type="term" value="C:postsynaptic membrane"/>
    <property type="evidence" value="ECO:0007669"/>
    <property type="project" value="InterPro"/>
</dbReference>
<dbReference type="Proteomes" id="UP001208570">
    <property type="component" value="Unassembled WGS sequence"/>
</dbReference>
<evidence type="ECO:0000313" key="19">
    <source>
        <dbReference type="Proteomes" id="UP001208570"/>
    </source>
</evidence>
<proteinExistence type="inferred from homology"/>
<evidence type="ECO:0000256" key="9">
    <source>
        <dbReference type="ARBA" id="ARBA00023157"/>
    </source>
</evidence>
<evidence type="ECO:0000259" key="17">
    <source>
        <dbReference type="Pfam" id="PF02932"/>
    </source>
</evidence>
<evidence type="ECO:0000256" key="2">
    <source>
        <dbReference type="ARBA" id="ARBA00022448"/>
    </source>
</evidence>
<feature type="domain" description="Neurotransmitter-gated ion-channel ligand-binding" evidence="16">
    <location>
        <begin position="16"/>
        <end position="218"/>
    </location>
</feature>
<keyword evidence="19" id="KW-1185">Reference proteome</keyword>
<evidence type="ECO:0000256" key="4">
    <source>
        <dbReference type="ARBA" id="ARBA00022692"/>
    </source>
</evidence>
<dbReference type="CDD" id="cd19051">
    <property type="entry name" value="LGIC_TM_cation"/>
    <property type="match status" value="1"/>
</dbReference>
<evidence type="ECO:0000256" key="12">
    <source>
        <dbReference type="ARBA" id="ARBA00023286"/>
    </source>
</evidence>
<protein>
    <submittedName>
        <fullName evidence="18">Uncharacterized protein</fullName>
    </submittedName>
</protein>
<reference evidence="18" key="1">
    <citation type="journal article" date="2023" name="Mol. Biol. Evol.">
        <title>Third-Generation Sequencing Reveals the Adaptive Role of the Epigenome in Three Deep-Sea Polychaetes.</title>
        <authorList>
            <person name="Perez M."/>
            <person name="Aroh O."/>
            <person name="Sun Y."/>
            <person name="Lan Y."/>
            <person name="Juniper S.K."/>
            <person name="Young C.R."/>
            <person name="Angers B."/>
            <person name="Qian P.Y."/>
        </authorList>
    </citation>
    <scope>NUCLEOTIDE SEQUENCE</scope>
    <source>
        <strain evidence="18">P08H-3</strain>
    </source>
</reference>
<dbReference type="Gene3D" id="2.70.170.10">
    <property type="entry name" value="Neurotransmitter-gated ion-channel ligand-binding domain"/>
    <property type="match status" value="1"/>
</dbReference>
<dbReference type="Gene3D" id="1.20.58.390">
    <property type="entry name" value="Neurotransmitter-gated ion-channel transmembrane domain"/>
    <property type="match status" value="1"/>
</dbReference>
<keyword evidence="9" id="KW-1015">Disulfide bond</keyword>
<dbReference type="FunFam" id="1.20.58.390:FF:000043">
    <property type="entry name" value="AcetylCholine Receptor"/>
    <property type="match status" value="1"/>
</dbReference>
<feature type="transmembrane region" description="Helical" evidence="15">
    <location>
        <begin position="281"/>
        <end position="304"/>
    </location>
</feature>
<dbReference type="SUPFAM" id="SSF90112">
    <property type="entry name" value="Neurotransmitter-gated ion-channel transmembrane pore"/>
    <property type="match status" value="1"/>
</dbReference>
<comment type="similarity">
    <text evidence="1">Belongs to the ligand-gated ion channel (TC 1.A.9) family. Acetylcholine receptor (TC 1.A.9.1) subfamily.</text>
</comment>
<dbReference type="PRINTS" id="PR00252">
    <property type="entry name" value="NRIONCHANNEL"/>
</dbReference>
<dbReference type="GO" id="GO:0004888">
    <property type="term" value="F:transmembrane signaling receptor activity"/>
    <property type="evidence" value="ECO:0007669"/>
    <property type="project" value="InterPro"/>
</dbReference>
<keyword evidence="2 15" id="KW-0813">Transport</keyword>
<dbReference type="PROSITE" id="PS00236">
    <property type="entry name" value="NEUROTR_ION_CHANNEL"/>
    <property type="match status" value="1"/>
</dbReference>
<dbReference type="PRINTS" id="PR00254">
    <property type="entry name" value="NICOTINICR"/>
</dbReference>
<comment type="subcellular location">
    <subcellularLocation>
        <location evidence="14">Synaptic cell membrane</location>
        <topology evidence="14">Multi-pass membrane protein</topology>
    </subcellularLocation>
</comment>
<keyword evidence="6" id="KW-0770">Synapse</keyword>
<dbReference type="InterPro" id="IPR006029">
    <property type="entry name" value="Neurotrans-gated_channel_TM"/>
</dbReference>
<dbReference type="NCBIfam" id="TIGR00860">
    <property type="entry name" value="LIC"/>
    <property type="match status" value="1"/>
</dbReference>
<evidence type="ECO:0000256" key="7">
    <source>
        <dbReference type="ARBA" id="ARBA00023065"/>
    </source>
</evidence>
<keyword evidence="11" id="KW-0325">Glycoprotein</keyword>
<evidence type="ECO:0000259" key="16">
    <source>
        <dbReference type="Pfam" id="PF02931"/>
    </source>
</evidence>
<dbReference type="GO" id="GO:0022848">
    <property type="term" value="F:acetylcholine-gated monoatomic cation-selective channel activity"/>
    <property type="evidence" value="ECO:0007669"/>
    <property type="project" value="InterPro"/>
</dbReference>
<evidence type="ECO:0000256" key="10">
    <source>
        <dbReference type="ARBA" id="ARBA00023170"/>
    </source>
</evidence>
<comment type="caution">
    <text evidence="18">The sequence shown here is derived from an EMBL/GenBank/DDBJ whole genome shotgun (WGS) entry which is preliminary data.</text>
</comment>
<feature type="transmembrane region" description="Helical" evidence="15">
    <location>
        <begin position="450"/>
        <end position="473"/>
    </location>
</feature>
<dbReference type="InterPro" id="IPR006201">
    <property type="entry name" value="Neur_channel"/>
</dbReference>
<evidence type="ECO:0000256" key="11">
    <source>
        <dbReference type="ARBA" id="ARBA00023180"/>
    </source>
</evidence>
<feature type="transmembrane region" description="Helical" evidence="15">
    <location>
        <begin position="226"/>
        <end position="245"/>
    </location>
</feature>
<dbReference type="InterPro" id="IPR038050">
    <property type="entry name" value="Neuro_actylchol_rec"/>
</dbReference>
<evidence type="ECO:0000256" key="1">
    <source>
        <dbReference type="ARBA" id="ARBA00009237"/>
    </source>
</evidence>
<dbReference type="CDD" id="cd18997">
    <property type="entry name" value="LGIC_ECD_nAChR"/>
    <property type="match status" value="1"/>
</dbReference>
<feature type="transmembrane region" description="Helical" evidence="15">
    <location>
        <begin position="251"/>
        <end position="269"/>
    </location>
</feature>
<dbReference type="InterPro" id="IPR002394">
    <property type="entry name" value="Nicotinic_acetylcholine_rcpt"/>
</dbReference>
<keyword evidence="4 15" id="KW-0812">Transmembrane</keyword>
<evidence type="ECO:0000256" key="8">
    <source>
        <dbReference type="ARBA" id="ARBA00023136"/>
    </source>
</evidence>
<evidence type="ECO:0000256" key="3">
    <source>
        <dbReference type="ARBA" id="ARBA00022475"/>
    </source>
</evidence>
<evidence type="ECO:0000256" key="13">
    <source>
        <dbReference type="ARBA" id="ARBA00023303"/>
    </source>
</evidence>
<dbReference type="Pfam" id="PF02931">
    <property type="entry name" value="Neur_chan_LBD"/>
    <property type="match status" value="1"/>
</dbReference>
<dbReference type="PANTHER" id="PTHR18945">
    <property type="entry name" value="NEUROTRANSMITTER GATED ION CHANNEL"/>
    <property type="match status" value="1"/>
</dbReference>
<organism evidence="18 19">
    <name type="scientific">Paralvinella palmiformis</name>
    <dbReference type="NCBI Taxonomy" id="53620"/>
    <lineage>
        <taxon>Eukaryota</taxon>
        <taxon>Metazoa</taxon>
        <taxon>Spiralia</taxon>
        <taxon>Lophotrochozoa</taxon>
        <taxon>Annelida</taxon>
        <taxon>Polychaeta</taxon>
        <taxon>Sedentaria</taxon>
        <taxon>Canalipalpata</taxon>
        <taxon>Terebellida</taxon>
        <taxon>Terebelliformia</taxon>
        <taxon>Alvinellidae</taxon>
        <taxon>Paralvinella</taxon>
    </lineage>
</organism>
<evidence type="ECO:0000256" key="6">
    <source>
        <dbReference type="ARBA" id="ARBA00023018"/>
    </source>
</evidence>
<evidence type="ECO:0000313" key="18">
    <source>
        <dbReference type="EMBL" id="KAK2146491.1"/>
    </source>
</evidence>
<dbReference type="InterPro" id="IPR006202">
    <property type="entry name" value="Neur_chan_lig-bd"/>
</dbReference>
<dbReference type="AlphaFoldDB" id="A0AAD9J4F3"/>
<gene>
    <name evidence="18" type="ORF">LSH36_605g03007</name>
</gene>
<dbReference type="Pfam" id="PF02932">
    <property type="entry name" value="Neur_chan_memb"/>
    <property type="match status" value="1"/>
</dbReference>
<dbReference type="EMBL" id="JAODUP010000605">
    <property type="protein sequence ID" value="KAK2146491.1"/>
    <property type="molecule type" value="Genomic_DNA"/>
</dbReference>
<keyword evidence="5 15" id="KW-1133">Transmembrane helix</keyword>
<accession>A0AAD9J4F3</accession>
<keyword evidence="12" id="KW-1071">Ligand-gated ion channel</keyword>
<name>A0AAD9J4F3_9ANNE</name>
<keyword evidence="8 15" id="KW-0472">Membrane</keyword>